<gene>
    <name evidence="6" type="ORF">BGZ97_006207</name>
</gene>
<dbReference type="AlphaFoldDB" id="A0A9P6URU6"/>
<feature type="region of interest" description="Disordered" evidence="3">
    <location>
        <begin position="427"/>
        <end position="457"/>
    </location>
</feature>
<evidence type="ECO:0000256" key="3">
    <source>
        <dbReference type="SAM" id="MobiDB-lite"/>
    </source>
</evidence>
<feature type="compositionally biased region" description="Pro residues" evidence="3">
    <location>
        <begin position="447"/>
        <end position="457"/>
    </location>
</feature>
<dbReference type="PANTHER" id="PTHR46093:SF18">
    <property type="entry name" value="FIBRONECTIN TYPE-III DOMAIN-CONTAINING PROTEIN"/>
    <property type="match status" value="1"/>
</dbReference>
<keyword evidence="5" id="KW-0732">Signal</keyword>
<comment type="caution">
    <text evidence="6">The sequence shown here is derived from an EMBL/GenBank/DDBJ whole genome shotgun (WGS) entry which is preliminary data.</text>
</comment>
<evidence type="ECO:0000313" key="6">
    <source>
        <dbReference type="EMBL" id="KAG0316893.1"/>
    </source>
</evidence>
<reference evidence="6" key="1">
    <citation type="journal article" date="2020" name="Fungal Divers.">
        <title>Resolving the Mortierellaceae phylogeny through synthesis of multi-gene phylogenetics and phylogenomics.</title>
        <authorList>
            <person name="Vandepol N."/>
            <person name="Liber J."/>
            <person name="Desiro A."/>
            <person name="Na H."/>
            <person name="Kennedy M."/>
            <person name="Barry K."/>
            <person name="Grigoriev I.V."/>
            <person name="Miller A.N."/>
            <person name="O'Donnell K."/>
            <person name="Stajich J.E."/>
            <person name="Bonito G."/>
        </authorList>
    </citation>
    <scope>NUCLEOTIDE SEQUENCE</scope>
    <source>
        <strain evidence="6">NVP60</strain>
    </source>
</reference>
<keyword evidence="7" id="KW-1185">Reference proteome</keyword>
<dbReference type="InterPro" id="IPR006652">
    <property type="entry name" value="Kelch_1"/>
</dbReference>
<dbReference type="SMART" id="SM00612">
    <property type="entry name" value="Kelch"/>
    <property type="match status" value="1"/>
</dbReference>
<feature type="compositionally biased region" description="Low complexity" evidence="3">
    <location>
        <begin position="432"/>
        <end position="446"/>
    </location>
</feature>
<evidence type="ECO:0000256" key="1">
    <source>
        <dbReference type="ARBA" id="ARBA00022441"/>
    </source>
</evidence>
<feature type="transmembrane region" description="Helical" evidence="4">
    <location>
        <begin position="375"/>
        <end position="398"/>
    </location>
</feature>
<keyword evidence="4" id="KW-0812">Transmembrane</keyword>
<protein>
    <recommendedName>
        <fullName evidence="8">Galactose oxidase</fullName>
    </recommendedName>
</protein>
<keyword evidence="4" id="KW-0472">Membrane</keyword>
<sequence>MLFIHTLFHLLVFMSLLHHCVTQAEIVQQAPLATPTITKATTSTTSPTPTTTDPGLIGLPTLPPVPDVVVYPASCHSEGTWYIQGGFNLISYNQFYSLDLTKPWNTTWAPWVEYPDAPPLSTQNCLFVPKADSTIRFNNINNAYSTNISSSPILTGSATDPAGSVLAFIGNEDKGHPLISVLNMTTGTWHYNASSVLVPTRNPGIVVVANPLDGRMRSSILYLGGRIGETANYTSPEIIEYKPSSNTWALLPVTGTAPDAREDACMVTDKDNNRVVVFGGQNDNGSLSDIYILDMKTLVWTRGPSIATGRLGMACAMYDDGFLTWGGSTETFLVAYPSATPLVFNLTTMRWTDRYKQRDALDMVSDPNSNGGSKLGLILGLSIASAALLALAGGVYLFRRHKIEMSSMGPQGDGVVDIATSVNRYGDPTNISPASPSHAIAPYAAPSAPPNPDIRQR</sequence>
<dbReference type="EMBL" id="JAAAIN010000276">
    <property type="protein sequence ID" value="KAG0316893.1"/>
    <property type="molecule type" value="Genomic_DNA"/>
</dbReference>
<name>A0A9P6URU6_9FUNG</name>
<dbReference type="Pfam" id="PF24681">
    <property type="entry name" value="Kelch_KLHDC2_KLHL20_DRC7"/>
    <property type="match status" value="1"/>
</dbReference>
<feature type="signal peptide" evidence="5">
    <location>
        <begin position="1"/>
        <end position="24"/>
    </location>
</feature>
<dbReference type="PANTHER" id="PTHR46093">
    <property type="entry name" value="ACYL-COA-BINDING DOMAIN-CONTAINING PROTEIN 5"/>
    <property type="match status" value="1"/>
</dbReference>
<accession>A0A9P6URU6</accession>
<evidence type="ECO:0000256" key="2">
    <source>
        <dbReference type="ARBA" id="ARBA00022737"/>
    </source>
</evidence>
<evidence type="ECO:0000256" key="4">
    <source>
        <dbReference type="SAM" id="Phobius"/>
    </source>
</evidence>
<dbReference type="OrthoDB" id="69641at2759"/>
<dbReference type="Proteomes" id="UP000823405">
    <property type="component" value="Unassembled WGS sequence"/>
</dbReference>
<proteinExistence type="predicted"/>
<evidence type="ECO:0000313" key="7">
    <source>
        <dbReference type="Proteomes" id="UP000823405"/>
    </source>
</evidence>
<evidence type="ECO:0008006" key="8">
    <source>
        <dbReference type="Google" id="ProtNLM"/>
    </source>
</evidence>
<feature type="chain" id="PRO_5040454190" description="Galactose oxidase" evidence="5">
    <location>
        <begin position="25"/>
        <end position="457"/>
    </location>
</feature>
<dbReference type="SUPFAM" id="SSF50965">
    <property type="entry name" value="Galactose oxidase, central domain"/>
    <property type="match status" value="1"/>
</dbReference>
<dbReference type="InterPro" id="IPR015915">
    <property type="entry name" value="Kelch-typ_b-propeller"/>
</dbReference>
<keyword evidence="4" id="KW-1133">Transmembrane helix</keyword>
<organism evidence="6 7">
    <name type="scientific">Linnemannia gamsii</name>
    <dbReference type="NCBI Taxonomy" id="64522"/>
    <lineage>
        <taxon>Eukaryota</taxon>
        <taxon>Fungi</taxon>
        <taxon>Fungi incertae sedis</taxon>
        <taxon>Mucoromycota</taxon>
        <taxon>Mortierellomycotina</taxon>
        <taxon>Mortierellomycetes</taxon>
        <taxon>Mortierellales</taxon>
        <taxon>Mortierellaceae</taxon>
        <taxon>Linnemannia</taxon>
    </lineage>
</organism>
<keyword evidence="1" id="KW-0880">Kelch repeat</keyword>
<evidence type="ECO:0000256" key="5">
    <source>
        <dbReference type="SAM" id="SignalP"/>
    </source>
</evidence>
<keyword evidence="2" id="KW-0677">Repeat</keyword>
<dbReference type="InterPro" id="IPR011043">
    <property type="entry name" value="Gal_Oxase/kelch_b-propeller"/>
</dbReference>
<dbReference type="Gene3D" id="2.120.10.80">
    <property type="entry name" value="Kelch-type beta propeller"/>
    <property type="match status" value="1"/>
</dbReference>